<feature type="compositionally biased region" description="Low complexity" evidence="1">
    <location>
        <begin position="16"/>
        <end position="51"/>
    </location>
</feature>
<feature type="region of interest" description="Disordered" evidence="1">
    <location>
        <begin position="1"/>
        <end position="60"/>
    </location>
</feature>
<evidence type="ECO:0000313" key="2">
    <source>
        <dbReference type="EMBL" id="CAK9864571.1"/>
    </source>
</evidence>
<sequence>MLRGSVCELQKRRLPQQEQQQGCDSKNSCSSSNSSSKVLMRQQQQVTKQQQAPSHPSSWVLKCRNPSFNYSGKENALSPYIEAKHIHLQATAQVLDSQGGLKICKRSSETACKLQ</sequence>
<dbReference type="Proteomes" id="UP001497522">
    <property type="component" value="Chromosome 14"/>
</dbReference>
<dbReference type="EMBL" id="OZ023715">
    <property type="protein sequence ID" value="CAK9864571.1"/>
    <property type="molecule type" value="Genomic_DNA"/>
</dbReference>
<name>A0ABP1AQ06_9BRYO</name>
<gene>
    <name evidence="2" type="ORF">CSSPJE1EN2_LOCUS7566</name>
</gene>
<evidence type="ECO:0000256" key="1">
    <source>
        <dbReference type="SAM" id="MobiDB-lite"/>
    </source>
</evidence>
<organism evidence="2 3">
    <name type="scientific">Sphagnum jensenii</name>
    <dbReference type="NCBI Taxonomy" id="128206"/>
    <lineage>
        <taxon>Eukaryota</taxon>
        <taxon>Viridiplantae</taxon>
        <taxon>Streptophyta</taxon>
        <taxon>Embryophyta</taxon>
        <taxon>Bryophyta</taxon>
        <taxon>Sphagnophytina</taxon>
        <taxon>Sphagnopsida</taxon>
        <taxon>Sphagnales</taxon>
        <taxon>Sphagnaceae</taxon>
        <taxon>Sphagnum</taxon>
    </lineage>
</organism>
<reference evidence="2" key="1">
    <citation type="submission" date="2024-03" db="EMBL/GenBank/DDBJ databases">
        <authorList>
            <consortium name="ELIXIR-Norway"/>
            <consortium name="Elixir Norway"/>
        </authorList>
    </citation>
    <scope>NUCLEOTIDE SEQUENCE</scope>
</reference>
<keyword evidence="3" id="KW-1185">Reference proteome</keyword>
<proteinExistence type="predicted"/>
<accession>A0ABP1AQ06</accession>
<protein>
    <submittedName>
        <fullName evidence="2">Uncharacterized protein</fullName>
    </submittedName>
</protein>
<evidence type="ECO:0000313" key="3">
    <source>
        <dbReference type="Proteomes" id="UP001497522"/>
    </source>
</evidence>